<evidence type="ECO:0000313" key="2">
    <source>
        <dbReference type="Proteomes" id="UP001373714"/>
    </source>
</evidence>
<keyword evidence="2" id="KW-1185">Reference proteome</keyword>
<proteinExistence type="predicted"/>
<gene>
    <name evidence="1" type="ORF">TWF730_005897</name>
</gene>
<reference evidence="1 2" key="1">
    <citation type="submission" date="2019-10" db="EMBL/GenBank/DDBJ databases">
        <authorList>
            <person name="Palmer J.M."/>
        </authorList>
    </citation>
    <scope>NUCLEOTIDE SEQUENCE [LARGE SCALE GENOMIC DNA]</scope>
    <source>
        <strain evidence="1 2">TWF730</strain>
    </source>
</reference>
<accession>A0AAV9VJQ0</accession>
<dbReference type="AlphaFoldDB" id="A0AAV9VJQ0"/>
<sequence length="158" mass="17605">MSAPQTKSDLPPPSLTGEITFSTLVHYNGKGALSNRLRAIIDVEENQTAHLTYVDDKELKEPLELYYEGDGVGFPGPVGPTKLVWKSKGSTTVEIRDQTIYISSAKLVQHYYPNIPTKRGHENRFGNGWFAEAELALGDEGQQIFKDAPIVPFQEQQQ</sequence>
<protein>
    <submittedName>
        <fullName evidence="1">Uncharacterized protein</fullName>
    </submittedName>
</protein>
<name>A0AAV9VJQ0_9PEZI</name>
<comment type="caution">
    <text evidence="1">The sequence shown here is derived from an EMBL/GenBank/DDBJ whole genome shotgun (WGS) entry which is preliminary data.</text>
</comment>
<organism evidence="1 2">
    <name type="scientific">Orbilia blumenaviensis</name>
    <dbReference type="NCBI Taxonomy" id="1796055"/>
    <lineage>
        <taxon>Eukaryota</taxon>
        <taxon>Fungi</taxon>
        <taxon>Dikarya</taxon>
        <taxon>Ascomycota</taxon>
        <taxon>Pezizomycotina</taxon>
        <taxon>Orbiliomycetes</taxon>
        <taxon>Orbiliales</taxon>
        <taxon>Orbiliaceae</taxon>
        <taxon>Orbilia</taxon>
    </lineage>
</organism>
<dbReference type="Proteomes" id="UP001373714">
    <property type="component" value="Unassembled WGS sequence"/>
</dbReference>
<dbReference type="EMBL" id="JAVHNS010000002">
    <property type="protein sequence ID" value="KAK6362201.1"/>
    <property type="molecule type" value="Genomic_DNA"/>
</dbReference>
<evidence type="ECO:0000313" key="1">
    <source>
        <dbReference type="EMBL" id="KAK6362201.1"/>
    </source>
</evidence>